<keyword evidence="1" id="KW-0732">Signal</keyword>
<keyword evidence="3" id="KW-1185">Reference proteome</keyword>
<feature type="signal peptide" evidence="1">
    <location>
        <begin position="1"/>
        <end position="16"/>
    </location>
</feature>
<comment type="caution">
    <text evidence="2">The sequence shown here is derived from an EMBL/GenBank/DDBJ whole genome shotgun (WGS) entry which is preliminary data.</text>
</comment>
<dbReference type="AlphaFoldDB" id="A0A9P0YIM4"/>
<dbReference type="EMBL" id="CAMAPE010000004">
    <property type="protein sequence ID" value="CAH9059213.1"/>
    <property type="molecule type" value="Genomic_DNA"/>
</dbReference>
<evidence type="ECO:0000313" key="3">
    <source>
        <dbReference type="Proteomes" id="UP001152484"/>
    </source>
</evidence>
<protein>
    <submittedName>
        <fullName evidence="2">Uncharacterized protein</fullName>
    </submittedName>
</protein>
<organism evidence="2 3">
    <name type="scientific">Cuscuta europaea</name>
    <name type="common">European dodder</name>
    <dbReference type="NCBI Taxonomy" id="41803"/>
    <lineage>
        <taxon>Eukaryota</taxon>
        <taxon>Viridiplantae</taxon>
        <taxon>Streptophyta</taxon>
        <taxon>Embryophyta</taxon>
        <taxon>Tracheophyta</taxon>
        <taxon>Spermatophyta</taxon>
        <taxon>Magnoliopsida</taxon>
        <taxon>eudicotyledons</taxon>
        <taxon>Gunneridae</taxon>
        <taxon>Pentapetalae</taxon>
        <taxon>asterids</taxon>
        <taxon>lamiids</taxon>
        <taxon>Solanales</taxon>
        <taxon>Convolvulaceae</taxon>
        <taxon>Cuscuteae</taxon>
        <taxon>Cuscuta</taxon>
        <taxon>Cuscuta subgen. Cuscuta</taxon>
    </lineage>
</organism>
<evidence type="ECO:0000256" key="1">
    <source>
        <dbReference type="SAM" id="SignalP"/>
    </source>
</evidence>
<accession>A0A9P0YIM4</accession>
<gene>
    <name evidence="2" type="ORF">CEURO_LOCUS1381</name>
</gene>
<name>A0A9P0YIM4_CUSEU</name>
<evidence type="ECO:0000313" key="2">
    <source>
        <dbReference type="EMBL" id="CAH9059213.1"/>
    </source>
</evidence>
<reference evidence="2" key="1">
    <citation type="submission" date="2022-07" db="EMBL/GenBank/DDBJ databases">
        <authorList>
            <person name="Macas J."/>
            <person name="Novak P."/>
            <person name="Neumann P."/>
        </authorList>
    </citation>
    <scope>NUCLEOTIDE SEQUENCE</scope>
</reference>
<sequence>MIILWMMICMLEFLRAVFRDIFINKTLL</sequence>
<proteinExistence type="predicted"/>
<feature type="chain" id="PRO_5040394643" evidence="1">
    <location>
        <begin position="17"/>
        <end position="28"/>
    </location>
</feature>
<dbReference type="Proteomes" id="UP001152484">
    <property type="component" value="Unassembled WGS sequence"/>
</dbReference>